<dbReference type="Pfam" id="PF10066">
    <property type="entry name" value="DUF2304"/>
    <property type="match status" value="1"/>
</dbReference>
<dbReference type="InterPro" id="IPR019277">
    <property type="entry name" value="DUF2304"/>
</dbReference>
<dbReference type="Proteomes" id="UP000034302">
    <property type="component" value="Unassembled WGS sequence"/>
</dbReference>
<evidence type="ECO:0000313" key="2">
    <source>
        <dbReference type="EMBL" id="KKP43487.1"/>
    </source>
</evidence>
<reference evidence="2 3" key="1">
    <citation type="journal article" date="2015" name="Nature">
        <title>rRNA introns, odd ribosomes, and small enigmatic genomes across a large radiation of phyla.</title>
        <authorList>
            <person name="Brown C.T."/>
            <person name="Hug L.A."/>
            <person name="Thomas B.C."/>
            <person name="Sharon I."/>
            <person name="Castelle C.J."/>
            <person name="Singh A."/>
            <person name="Wilkins M.J."/>
            <person name="Williams K.H."/>
            <person name="Banfield J.F."/>
        </authorList>
    </citation>
    <scope>NUCLEOTIDE SEQUENCE [LARGE SCALE GENOMIC DNA]</scope>
</reference>
<sequence length="115" mass="13330">MVIQVVVTVLIVLIILPNIYGSYKQNNLTILGAFLWAIFWIVAMILIWFPHLIGIVGDFFGVERSIDALVYLAIVFLLYTFFQQKIQINKINHEITKLSRNYALSKIKTRNEKDT</sequence>
<proteinExistence type="predicted"/>
<keyword evidence="1" id="KW-0812">Transmembrane</keyword>
<accession>A0A0G0CIZ1</accession>
<keyword evidence="1" id="KW-1133">Transmembrane helix</keyword>
<comment type="caution">
    <text evidence="2">The sequence shown here is derived from an EMBL/GenBank/DDBJ whole genome shotgun (WGS) entry which is preliminary data.</text>
</comment>
<evidence type="ECO:0008006" key="4">
    <source>
        <dbReference type="Google" id="ProtNLM"/>
    </source>
</evidence>
<feature type="transmembrane region" description="Helical" evidence="1">
    <location>
        <begin position="65"/>
        <end position="82"/>
    </location>
</feature>
<feature type="transmembrane region" description="Helical" evidence="1">
    <location>
        <begin position="6"/>
        <end position="23"/>
    </location>
</feature>
<organism evidence="2 3">
    <name type="scientific">candidate division WS6 bacterium GW2011_GWC1_33_20</name>
    <dbReference type="NCBI Taxonomy" id="1619089"/>
    <lineage>
        <taxon>Bacteria</taxon>
        <taxon>Candidatus Dojkabacteria</taxon>
    </lineage>
</organism>
<feature type="transmembrane region" description="Helical" evidence="1">
    <location>
        <begin position="30"/>
        <end position="53"/>
    </location>
</feature>
<evidence type="ECO:0000313" key="3">
    <source>
        <dbReference type="Proteomes" id="UP000034302"/>
    </source>
</evidence>
<name>A0A0G0CIZ1_9BACT</name>
<gene>
    <name evidence="2" type="ORF">UR34_C0015G0003</name>
</gene>
<dbReference type="EMBL" id="LBOV01000015">
    <property type="protein sequence ID" value="KKP43487.1"/>
    <property type="molecule type" value="Genomic_DNA"/>
</dbReference>
<keyword evidence="1" id="KW-0472">Membrane</keyword>
<protein>
    <recommendedName>
        <fullName evidence="4">DUF2304 domain-containing protein</fullName>
    </recommendedName>
</protein>
<evidence type="ECO:0000256" key="1">
    <source>
        <dbReference type="SAM" id="Phobius"/>
    </source>
</evidence>
<dbReference type="AlphaFoldDB" id="A0A0G0CIZ1"/>